<gene>
    <name evidence="9" type="primary">109536111</name>
    <name evidence="8" type="ORF">YQE_05173</name>
</gene>
<evidence type="ECO:0000313" key="8">
    <source>
        <dbReference type="EMBL" id="ENN78371.1"/>
    </source>
</evidence>
<keyword evidence="10" id="KW-1185">Reference proteome</keyword>
<dbReference type="InterPro" id="IPR000556">
    <property type="entry name" value="Glyco_hydro_48F"/>
</dbReference>
<dbReference type="EMBL" id="KB740914">
    <property type="protein sequence ID" value="ENN78371.1"/>
    <property type="molecule type" value="Genomic_DNA"/>
</dbReference>
<dbReference type="AlphaFoldDB" id="N6UCL2"/>
<evidence type="ECO:0000256" key="6">
    <source>
        <dbReference type="ARBA" id="ARBA00023326"/>
    </source>
</evidence>
<dbReference type="SUPFAM" id="SSF48208">
    <property type="entry name" value="Six-hairpin glycosidases"/>
    <property type="match status" value="1"/>
</dbReference>
<evidence type="ECO:0000256" key="5">
    <source>
        <dbReference type="ARBA" id="ARBA00023295"/>
    </source>
</evidence>
<dbReference type="Gene3D" id="2.170.160.10">
    <property type="entry name" value="Endo-1,4-beta-glucanase f. Domain 2"/>
    <property type="match status" value="1"/>
</dbReference>
<feature type="chain" id="PRO_5011208542" description="Cellulase" evidence="7">
    <location>
        <begin position="21"/>
        <end position="619"/>
    </location>
</feature>
<keyword evidence="1 7" id="KW-0732">Signal</keyword>
<keyword evidence="5" id="KW-0326">Glycosidase</keyword>
<dbReference type="InterPro" id="IPR027390">
    <property type="entry name" value="Endoglucanase_F_dom3"/>
</dbReference>
<dbReference type="OrthoDB" id="6703145at2759"/>
<organism evidence="8">
    <name type="scientific">Dendroctonus ponderosae</name>
    <name type="common">Mountain pine beetle</name>
    <dbReference type="NCBI Taxonomy" id="77166"/>
    <lineage>
        <taxon>Eukaryota</taxon>
        <taxon>Metazoa</taxon>
        <taxon>Ecdysozoa</taxon>
        <taxon>Arthropoda</taxon>
        <taxon>Hexapoda</taxon>
        <taxon>Insecta</taxon>
        <taxon>Pterygota</taxon>
        <taxon>Neoptera</taxon>
        <taxon>Endopterygota</taxon>
        <taxon>Coleoptera</taxon>
        <taxon>Polyphaga</taxon>
        <taxon>Cucujiformia</taxon>
        <taxon>Curculionidae</taxon>
        <taxon>Scolytinae</taxon>
        <taxon>Dendroctonus</taxon>
    </lineage>
</organism>
<dbReference type="InterPro" id="IPR008928">
    <property type="entry name" value="6-hairpin_glycosidase_sf"/>
</dbReference>
<dbReference type="InterPro" id="IPR012341">
    <property type="entry name" value="6hp_glycosidase-like_sf"/>
</dbReference>
<reference evidence="8 10" key="1">
    <citation type="journal article" date="2013" name="Genome Biol.">
        <title>Draft genome of the mountain pine beetle, Dendroctonus ponderosae Hopkins, a major forest pest.</title>
        <authorList>
            <person name="Keeling C.I."/>
            <person name="Yuen M.M."/>
            <person name="Liao N.Y."/>
            <person name="Docking T.R."/>
            <person name="Chan S.K."/>
            <person name="Taylor G.A."/>
            <person name="Palmquist D.L."/>
            <person name="Jackman S.D."/>
            <person name="Nguyen A."/>
            <person name="Li M."/>
            <person name="Henderson H."/>
            <person name="Janes J.K."/>
            <person name="Zhao Y."/>
            <person name="Pandoh P."/>
            <person name="Moore R."/>
            <person name="Sperling F.A."/>
            <person name="Huber D.P."/>
            <person name="Birol I."/>
            <person name="Jones S.J."/>
            <person name="Bohlmann J."/>
        </authorList>
    </citation>
    <scope>NUCLEOTIDE SEQUENCE</scope>
</reference>
<dbReference type="Gene3D" id="4.10.870.10">
    <property type="entry name" value="Endo-1,4-beta-glucanase f. Domain 3"/>
    <property type="match status" value="1"/>
</dbReference>
<proteinExistence type="predicted"/>
<dbReference type="EnsemblMetazoa" id="XM_019902193.1">
    <property type="protein sequence ID" value="XP_019757752.1"/>
    <property type="gene ID" value="LOC109536111"/>
</dbReference>
<evidence type="ECO:0000256" key="3">
    <source>
        <dbReference type="ARBA" id="ARBA00023001"/>
    </source>
</evidence>
<evidence type="ECO:0000256" key="1">
    <source>
        <dbReference type="ARBA" id="ARBA00022729"/>
    </source>
</evidence>
<feature type="signal peptide" evidence="7">
    <location>
        <begin position="1"/>
        <end position="20"/>
    </location>
</feature>
<feature type="non-terminal residue" evidence="8">
    <location>
        <position position="1"/>
    </location>
</feature>
<evidence type="ECO:0000256" key="7">
    <source>
        <dbReference type="SAM" id="SignalP"/>
    </source>
</evidence>
<evidence type="ECO:0008006" key="11">
    <source>
        <dbReference type="Google" id="ProtNLM"/>
    </source>
</evidence>
<evidence type="ECO:0000256" key="2">
    <source>
        <dbReference type="ARBA" id="ARBA00022801"/>
    </source>
</evidence>
<keyword evidence="6" id="KW-0624">Polysaccharide degradation</keyword>
<keyword evidence="4" id="KW-0119">Carbohydrate metabolism</keyword>
<evidence type="ECO:0000313" key="9">
    <source>
        <dbReference type="EnsemblMetazoa" id="XP_019757752.1"/>
    </source>
</evidence>
<keyword evidence="2" id="KW-0378">Hydrolase</keyword>
<name>N6UCL2_DENPD</name>
<dbReference type="Gene3D" id="1.50.10.10">
    <property type="match status" value="1"/>
</dbReference>
<keyword evidence="3" id="KW-0136">Cellulose degradation</keyword>
<dbReference type="Pfam" id="PF02011">
    <property type="entry name" value="Glyco_hydro_48"/>
    <property type="match status" value="1"/>
</dbReference>
<sequence length="619" mass="68895">MKLIALLALSIILFASFSRAGEYGDRFLTQYNKIMDPDNHYFSKEGVPYHTSETLVVESTDYGHETDSEAFSYNVYLKAVYGAITGDFEPFNNAWDMIEEFMIPKLQTNSDRYNPENPGTASGITVGQDPIFNELKAAYETDEIYIMHWLSDVDNVYGFGNVQGECLLGPDADGPSLINLGQGSLWESFNVPTCDNFKYGASDGFQFSSTGQGTKSYQYGAGPDADARAVQAAFWASQWAGEKGNLPVIAETLSKAAKLGDFLRYTFFDQHFKQVGNCIGKEECPGSIDKSSSHYLISWGISWGGSLSENGYAWRLGNSVAYYGYQNLITAHGLINDPNIRPKASTAIEDWTVSLDRQLELYEYLQTSQGAFAAGITNSWNKNYEDPPQEYKDSAFHGMWFNYQPGYADANPWFGFQAWTADRVAQYYYLTGSERAGAIISKWANWVVNEISFDETGDYTLPSNIKWEGLPPNTVVSVTSYGQSIGSASATARTLSYYAAASGNAAVKEVAKKLLDGLWNHHITDRGISLVESFSSYTNFNHQLYIPLAGWRGVYPNGDIIEENATFLGVRSWFKNDPDWGTIQDYLDGGAIPAFTVHRFWEQADVAISFAVFELLFGE</sequence>
<dbReference type="PRINTS" id="PR00844">
    <property type="entry name" value="GLHYDRLASE48"/>
</dbReference>
<dbReference type="HOGENOM" id="CLU_009014_1_0_1"/>
<dbReference type="GO" id="GO:0030245">
    <property type="term" value="P:cellulose catabolic process"/>
    <property type="evidence" value="ECO:0007669"/>
    <property type="project" value="UniProtKB-KW"/>
</dbReference>
<evidence type="ECO:0000313" key="10">
    <source>
        <dbReference type="Proteomes" id="UP000019118"/>
    </source>
</evidence>
<dbReference type="Proteomes" id="UP000019118">
    <property type="component" value="Unassembled WGS sequence"/>
</dbReference>
<dbReference type="InterPro" id="IPR023309">
    <property type="entry name" value="Endo-1-4-beta-glucanase_dom2"/>
</dbReference>
<accession>N6UCL2</accession>
<evidence type="ECO:0000256" key="4">
    <source>
        <dbReference type="ARBA" id="ARBA00023277"/>
    </source>
</evidence>
<dbReference type="GO" id="GO:0008810">
    <property type="term" value="F:cellulase activity"/>
    <property type="evidence" value="ECO:0007669"/>
    <property type="project" value="InterPro"/>
</dbReference>
<reference evidence="9" key="2">
    <citation type="submission" date="2024-08" db="UniProtKB">
        <authorList>
            <consortium name="EnsemblMetazoa"/>
        </authorList>
    </citation>
    <scope>IDENTIFICATION</scope>
</reference>
<protein>
    <recommendedName>
        <fullName evidence="11">Cellulase</fullName>
    </recommendedName>
</protein>
<dbReference type="KEGG" id="dpa:109536111"/>